<evidence type="ECO:0000256" key="2">
    <source>
        <dbReference type="SAM" id="SignalP"/>
    </source>
</evidence>
<evidence type="ECO:0000256" key="1">
    <source>
        <dbReference type="ARBA" id="ARBA00006987"/>
    </source>
</evidence>
<dbReference type="AlphaFoldDB" id="A0A953N698"/>
<dbReference type="InterPro" id="IPR042100">
    <property type="entry name" value="Bug_dom1"/>
</dbReference>
<evidence type="ECO:0000313" key="3">
    <source>
        <dbReference type="EMBL" id="MBZ1349706.1"/>
    </source>
</evidence>
<dbReference type="Gene3D" id="3.40.190.150">
    <property type="entry name" value="Bordetella uptake gene, domain 1"/>
    <property type="match status" value="1"/>
</dbReference>
<keyword evidence="2" id="KW-0732">Signal</keyword>
<reference evidence="3" key="1">
    <citation type="submission" date="2021-07" db="EMBL/GenBank/DDBJ databases">
        <title>New genus and species of the family Alcaligenaceae.</title>
        <authorList>
            <person name="Hahn M.W."/>
        </authorList>
    </citation>
    <scope>NUCLEOTIDE SEQUENCE</scope>
    <source>
        <strain evidence="3">LF4-65</strain>
    </source>
</reference>
<organism evidence="3 4">
    <name type="scientific">Zwartia hollandica</name>
    <dbReference type="NCBI Taxonomy" id="324606"/>
    <lineage>
        <taxon>Bacteria</taxon>
        <taxon>Pseudomonadati</taxon>
        <taxon>Pseudomonadota</taxon>
        <taxon>Betaproteobacteria</taxon>
        <taxon>Burkholderiales</taxon>
        <taxon>Alcaligenaceae</taxon>
        <taxon>Zwartia</taxon>
    </lineage>
</organism>
<dbReference type="PANTHER" id="PTHR42928:SF5">
    <property type="entry name" value="BLR1237 PROTEIN"/>
    <property type="match status" value="1"/>
</dbReference>
<keyword evidence="4" id="KW-1185">Reference proteome</keyword>
<dbReference type="InterPro" id="IPR005064">
    <property type="entry name" value="BUG"/>
</dbReference>
<evidence type="ECO:0000313" key="4">
    <source>
        <dbReference type="Proteomes" id="UP000739565"/>
    </source>
</evidence>
<dbReference type="CDD" id="cd07012">
    <property type="entry name" value="PBP2_Bug_TTT"/>
    <property type="match status" value="1"/>
</dbReference>
<feature type="signal peptide" evidence="2">
    <location>
        <begin position="1"/>
        <end position="36"/>
    </location>
</feature>
<sequence>MMLIKAVIERTLSAIACIGTVAAMALPNTAASQAGAATNFPDKPVKLVVPFPAGGASDILARLVGKELSELWKQTVLIENKPGAAGHLGGQYVAASKPDGYTMLVADLSILTMTPSLMDKMTYNPAKELTSVAILAYSPHILVVKNQMPVKTFDEFIAYAKAQKNPVSIGVTLGTSTHLAGVVLSKSLGFEYNFIGYKGGAQVVSDLAGGQIDSTLNSFLATYPMVKAGNFRLIAVASPKRFGQIPDTMTIAERSPDFVTGSFQGVVTAAGTPPEIVAKINADIMKVVAKPEVQKRFAELGSEGVPYNPVAMQKWLVDQTAYWGKVIKDNNIKLQ</sequence>
<protein>
    <submittedName>
        <fullName evidence="3">Tripartite tricarboxylate transporter substrate binding protein</fullName>
    </submittedName>
</protein>
<accession>A0A953N698</accession>
<comment type="similarity">
    <text evidence="1">Belongs to the UPF0065 (bug) family.</text>
</comment>
<comment type="caution">
    <text evidence="3">The sequence shown here is derived from an EMBL/GenBank/DDBJ whole genome shotgun (WGS) entry which is preliminary data.</text>
</comment>
<dbReference type="PIRSF" id="PIRSF017082">
    <property type="entry name" value="YflP"/>
    <property type="match status" value="1"/>
</dbReference>
<name>A0A953N698_9BURK</name>
<dbReference type="Gene3D" id="3.40.190.10">
    <property type="entry name" value="Periplasmic binding protein-like II"/>
    <property type="match status" value="1"/>
</dbReference>
<dbReference type="Pfam" id="PF03401">
    <property type="entry name" value="TctC"/>
    <property type="match status" value="1"/>
</dbReference>
<feature type="chain" id="PRO_5037728855" evidence="2">
    <location>
        <begin position="37"/>
        <end position="335"/>
    </location>
</feature>
<gene>
    <name evidence="3" type="ORF">KZZ10_03530</name>
</gene>
<dbReference type="PANTHER" id="PTHR42928">
    <property type="entry name" value="TRICARBOXYLATE-BINDING PROTEIN"/>
    <property type="match status" value="1"/>
</dbReference>
<proteinExistence type="inferred from homology"/>
<dbReference type="EMBL" id="JAHXRI010000006">
    <property type="protein sequence ID" value="MBZ1349706.1"/>
    <property type="molecule type" value="Genomic_DNA"/>
</dbReference>
<dbReference type="SUPFAM" id="SSF53850">
    <property type="entry name" value="Periplasmic binding protein-like II"/>
    <property type="match status" value="1"/>
</dbReference>
<dbReference type="Proteomes" id="UP000739565">
    <property type="component" value="Unassembled WGS sequence"/>
</dbReference>
<dbReference type="RefSeq" id="WP_259660130.1">
    <property type="nucleotide sequence ID" value="NZ_JAHXRI010000006.1"/>
</dbReference>